<sequence>MGHKIMTGRQRMKIKSVKLKQQITILAIVQHLAAK</sequence>
<reference evidence="1" key="1">
    <citation type="submission" date="2014-11" db="EMBL/GenBank/DDBJ databases">
        <authorList>
            <person name="Amaro Gonzalez C."/>
        </authorList>
    </citation>
    <scope>NUCLEOTIDE SEQUENCE</scope>
</reference>
<organism evidence="1">
    <name type="scientific">Anguilla anguilla</name>
    <name type="common">European freshwater eel</name>
    <name type="synonym">Muraena anguilla</name>
    <dbReference type="NCBI Taxonomy" id="7936"/>
    <lineage>
        <taxon>Eukaryota</taxon>
        <taxon>Metazoa</taxon>
        <taxon>Chordata</taxon>
        <taxon>Craniata</taxon>
        <taxon>Vertebrata</taxon>
        <taxon>Euteleostomi</taxon>
        <taxon>Actinopterygii</taxon>
        <taxon>Neopterygii</taxon>
        <taxon>Teleostei</taxon>
        <taxon>Anguilliformes</taxon>
        <taxon>Anguillidae</taxon>
        <taxon>Anguilla</taxon>
    </lineage>
</organism>
<protein>
    <submittedName>
        <fullName evidence="1">Uncharacterized protein</fullName>
    </submittedName>
</protein>
<reference evidence="1" key="2">
    <citation type="journal article" date="2015" name="Fish Shellfish Immunol.">
        <title>Early steps in the European eel (Anguilla anguilla)-Vibrio vulnificus interaction in the gills: Role of the RtxA13 toxin.</title>
        <authorList>
            <person name="Callol A."/>
            <person name="Pajuelo D."/>
            <person name="Ebbesson L."/>
            <person name="Teles M."/>
            <person name="MacKenzie S."/>
            <person name="Amaro C."/>
        </authorList>
    </citation>
    <scope>NUCLEOTIDE SEQUENCE</scope>
</reference>
<dbReference type="AlphaFoldDB" id="A0A0E9PMG5"/>
<accession>A0A0E9PMG5</accession>
<evidence type="ECO:0000313" key="1">
    <source>
        <dbReference type="EMBL" id="JAH05487.1"/>
    </source>
</evidence>
<name>A0A0E9PMG5_ANGAN</name>
<dbReference type="EMBL" id="GBXM01103090">
    <property type="protein sequence ID" value="JAH05487.1"/>
    <property type="molecule type" value="Transcribed_RNA"/>
</dbReference>
<proteinExistence type="predicted"/>